<evidence type="ECO:0000313" key="3">
    <source>
        <dbReference type="Proteomes" id="UP000635477"/>
    </source>
</evidence>
<comment type="caution">
    <text evidence="2">The sequence shown here is derived from an EMBL/GenBank/DDBJ whole genome shotgun (WGS) entry which is preliminary data.</text>
</comment>
<accession>A0A8H4TWD8</accession>
<sequence length="101" mass="10727">MEVEKSALPVLEAQKEDVEDGNKDDGDKDKGGKVKTGTLLKTSTPVGVEGSGASKSIKTDADAENLVVALPKDSNRVRFAGCMALEVRGRQVLMKAPVWTL</sequence>
<reference evidence="2" key="2">
    <citation type="submission" date="2020-05" db="EMBL/GenBank/DDBJ databases">
        <authorList>
            <person name="Kim H.-S."/>
            <person name="Proctor R.H."/>
            <person name="Brown D.W."/>
        </authorList>
    </citation>
    <scope>NUCLEOTIDE SEQUENCE</scope>
    <source>
        <strain evidence="2">NRRL 22465</strain>
    </source>
</reference>
<evidence type="ECO:0000313" key="2">
    <source>
        <dbReference type="EMBL" id="KAF4965215.1"/>
    </source>
</evidence>
<dbReference type="EMBL" id="JABEYC010001432">
    <property type="protein sequence ID" value="KAF4965215.1"/>
    <property type="molecule type" value="Genomic_DNA"/>
</dbReference>
<dbReference type="Proteomes" id="UP000635477">
    <property type="component" value="Unassembled WGS sequence"/>
</dbReference>
<feature type="compositionally biased region" description="Basic and acidic residues" evidence="1">
    <location>
        <begin position="13"/>
        <end position="32"/>
    </location>
</feature>
<keyword evidence="3" id="KW-1185">Reference proteome</keyword>
<reference evidence="2" key="1">
    <citation type="journal article" date="2020" name="BMC Genomics">
        <title>Correction to: Identification and distribution of gene clusters required for synthesis of sphingolipid metabolism inhibitors in diverse species of the filamentous fungus Fusarium.</title>
        <authorList>
            <person name="Kim H.S."/>
            <person name="Lohmar J.M."/>
            <person name="Busman M."/>
            <person name="Brown D.W."/>
            <person name="Naumann T.A."/>
            <person name="Divon H.H."/>
            <person name="Lysoe E."/>
            <person name="Uhlig S."/>
            <person name="Proctor R.H."/>
        </authorList>
    </citation>
    <scope>NUCLEOTIDE SEQUENCE</scope>
    <source>
        <strain evidence="2">NRRL 22465</strain>
    </source>
</reference>
<organism evidence="2 3">
    <name type="scientific">Fusarium zealandicum</name>
    <dbReference type="NCBI Taxonomy" id="1053134"/>
    <lineage>
        <taxon>Eukaryota</taxon>
        <taxon>Fungi</taxon>
        <taxon>Dikarya</taxon>
        <taxon>Ascomycota</taxon>
        <taxon>Pezizomycotina</taxon>
        <taxon>Sordariomycetes</taxon>
        <taxon>Hypocreomycetidae</taxon>
        <taxon>Hypocreales</taxon>
        <taxon>Nectriaceae</taxon>
        <taxon>Fusarium</taxon>
        <taxon>Fusarium staphyleae species complex</taxon>
    </lineage>
</organism>
<evidence type="ECO:0000256" key="1">
    <source>
        <dbReference type="SAM" id="MobiDB-lite"/>
    </source>
</evidence>
<protein>
    <submittedName>
        <fullName evidence="2">Uncharacterized protein</fullName>
    </submittedName>
</protein>
<name>A0A8H4TWD8_9HYPO</name>
<proteinExistence type="predicted"/>
<dbReference type="OrthoDB" id="4155914at2759"/>
<gene>
    <name evidence="2" type="ORF">FZEAL_10783</name>
</gene>
<feature type="region of interest" description="Disordered" evidence="1">
    <location>
        <begin position="1"/>
        <end position="55"/>
    </location>
</feature>
<dbReference type="AlphaFoldDB" id="A0A8H4TWD8"/>